<keyword evidence="6" id="KW-0010">Activator</keyword>
<evidence type="ECO:0000256" key="9">
    <source>
        <dbReference type="SAM" id="MobiDB-lite"/>
    </source>
</evidence>
<evidence type="ECO:0000256" key="2">
    <source>
        <dbReference type="ARBA" id="ARBA00007126"/>
    </source>
</evidence>
<keyword evidence="7" id="KW-0804">Transcription</keyword>
<evidence type="ECO:0000256" key="1">
    <source>
        <dbReference type="ARBA" id="ARBA00004147"/>
    </source>
</evidence>
<evidence type="ECO:0000256" key="4">
    <source>
        <dbReference type="ARBA" id="ARBA00022562"/>
    </source>
</evidence>
<dbReference type="EMBL" id="KM017745">
    <property type="protein sequence ID" value="AII82255.1"/>
    <property type="molecule type" value="Genomic_DNA"/>
</dbReference>
<feature type="compositionally biased region" description="Polar residues" evidence="9">
    <location>
        <begin position="33"/>
        <end position="52"/>
    </location>
</feature>
<proteinExistence type="inferred from homology"/>
<evidence type="ECO:0000313" key="10">
    <source>
        <dbReference type="EMBL" id="AII82255.1"/>
    </source>
</evidence>
<evidence type="ECO:0000256" key="6">
    <source>
        <dbReference type="ARBA" id="ARBA00023159"/>
    </source>
</evidence>
<dbReference type="InterPro" id="IPR021075">
    <property type="entry name" value="Bocavirus_NP1"/>
</dbReference>
<name>A0A076K077_9VIRU</name>
<keyword evidence="4" id="KW-1048">Host nucleus</keyword>
<organism evidence="10 11">
    <name type="scientific">Feline bocavirus</name>
    <dbReference type="NCBI Taxonomy" id="1174530"/>
    <lineage>
        <taxon>Viruses</taxon>
        <taxon>Monodnaviria</taxon>
        <taxon>Shotokuvirae</taxon>
        <taxon>Cossaviricota</taxon>
        <taxon>Quintoviricetes</taxon>
        <taxon>Piccovirales</taxon>
        <taxon>Parvoviridae</taxon>
        <taxon>Parvovirinae</taxon>
        <taxon>Bocaparvovirus</taxon>
        <taxon>Bocaparvovirus carnivoran3</taxon>
    </lineage>
</organism>
<evidence type="ECO:0000256" key="5">
    <source>
        <dbReference type="ARBA" id="ARBA00023015"/>
    </source>
</evidence>
<dbReference type="GO" id="GO:0042025">
    <property type="term" value="C:host cell nucleus"/>
    <property type="evidence" value="ECO:0007669"/>
    <property type="project" value="UniProtKB-SubCell"/>
</dbReference>
<accession>A0A076K077</accession>
<feature type="compositionally biased region" description="Basic and acidic residues" evidence="9">
    <location>
        <begin position="17"/>
        <end position="31"/>
    </location>
</feature>
<protein>
    <recommendedName>
        <fullName evidence="3">Non-structural protein NP-1</fullName>
    </recommendedName>
</protein>
<evidence type="ECO:0000256" key="7">
    <source>
        <dbReference type="ARBA" id="ARBA00023163"/>
    </source>
</evidence>
<evidence type="ECO:0000256" key="3">
    <source>
        <dbReference type="ARBA" id="ARBA00020315"/>
    </source>
</evidence>
<comment type="subcellular location">
    <subcellularLocation>
        <location evidence="1">Host nucleus</location>
    </subcellularLocation>
</comment>
<dbReference type="Pfam" id="PF11733">
    <property type="entry name" value="NP1-WLL"/>
    <property type="match status" value="1"/>
</dbReference>
<comment type="function">
    <text evidence="8">Required for the expression of the capsid proteins. Performs the splicing and internal polyadenylation of the viral capsid-encoding mRNA precursor, which allows its maturation and expression. Transactivates the viral promoter.</text>
</comment>
<evidence type="ECO:0000256" key="8">
    <source>
        <dbReference type="ARBA" id="ARBA00045895"/>
    </source>
</evidence>
<feature type="region of interest" description="Disordered" evidence="9">
    <location>
        <begin position="1"/>
        <end position="73"/>
    </location>
</feature>
<keyword evidence="5" id="KW-0805">Transcription regulation</keyword>
<sequence length="218" mass="25349">MSSGESSKKEQKRRRPRSLDRDPSPIPDKRARWSSTSHQNNGERCSDSSPGTSKRESRRSHSTALNPSPKLTYFVKRTQKQNKQTPLDVFMKHRAKEGGDVPPFCGFYWHSTRLARFGTDAIFNLYKPKFQEMSKNNVITWDQCRDLLFDFKKNLDYKYRSMMWHFSMGEQCHKCNYWDKMYAGHLANVSLSTQEEDSDPVTDAEMLAVAMEVDGTDQ</sequence>
<evidence type="ECO:0000313" key="11">
    <source>
        <dbReference type="Proteomes" id="UP000124816"/>
    </source>
</evidence>
<reference evidence="10 11" key="1">
    <citation type="journal article" date="2014" name="J. Gen. Virol.">
        <title>Faecal virome of cats in an animal shelter.</title>
        <authorList>
            <person name="Zhang W."/>
            <person name="Li L."/>
            <person name="Deng X."/>
            <person name="Kapusinszky B."/>
            <person name="Pesavento P.A."/>
            <person name="Delwart E."/>
        </authorList>
    </citation>
    <scope>NUCLEOTIDE SEQUENCE [LARGE SCALE GENOMIC DNA]</scope>
    <source>
        <strain evidence="10">FBD2</strain>
    </source>
</reference>
<dbReference type="Proteomes" id="UP000124816">
    <property type="component" value="Genome"/>
</dbReference>
<comment type="similarity">
    <text evidence="2">Belongs to the Bocaparvovirus Non-structural protein NP-1 family.</text>
</comment>